<reference evidence="6" key="1">
    <citation type="submission" date="2020-11" db="EMBL/GenBank/DDBJ databases">
        <authorList>
            <person name="Tran Van P."/>
        </authorList>
    </citation>
    <scope>NUCLEOTIDE SEQUENCE</scope>
</reference>
<dbReference type="NCBIfam" id="TIGR02244">
    <property type="entry name" value="HAD-IG-Ncltidse"/>
    <property type="match status" value="1"/>
</dbReference>
<evidence type="ECO:0000256" key="2">
    <source>
        <dbReference type="ARBA" id="ARBA00022723"/>
    </source>
</evidence>
<comment type="similarity">
    <text evidence="1">Belongs to the 5'(3')-deoxyribonucleotidase family.</text>
</comment>
<feature type="compositionally biased region" description="Polar residues" evidence="5">
    <location>
        <begin position="1"/>
        <end position="17"/>
    </location>
</feature>
<dbReference type="AlphaFoldDB" id="A0A7R8W8A1"/>
<dbReference type="CDD" id="cd07522">
    <property type="entry name" value="HAD_cN-II"/>
    <property type="match status" value="1"/>
</dbReference>
<protein>
    <submittedName>
        <fullName evidence="6">Uncharacterized protein</fullName>
    </submittedName>
</protein>
<evidence type="ECO:0000256" key="4">
    <source>
        <dbReference type="ARBA" id="ARBA00022842"/>
    </source>
</evidence>
<keyword evidence="2" id="KW-0479">Metal-binding</keyword>
<feature type="region of interest" description="Disordered" evidence="5">
    <location>
        <begin position="641"/>
        <end position="704"/>
    </location>
</feature>
<feature type="region of interest" description="Disordered" evidence="5">
    <location>
        <begin position="100"/>
        <end position="121"/>
    </location>
</feature>
<feature type="compositionally biased region" description="Basic and acidic residues" evidence="5">
    <location>
        <begin position="686"/>
        <end position="695"/>
    </location>
</feature>
<feature type="region of interest" description="Disordered" evidence="5">
    <location>
        <begin position="1"/>
        <end position="20"/>
    </location>
</feature>
<keyword evidence="3" id="KW-0378">Hydrolase</keyword>
<evidence type="ECO:0000256" key="3">
    <source>
        <dbReference type="ARBA" id="ARBA00022801"/>
    </source>
</evidence>
<dbReference type="Pfam" id="PF05761">
    <property type="entry name" value="5_nucleotid"/>
    <property type="match status" value="1"/>
</dbReference>
<dbReference type="GO" id="GO:0046037">
    <property type="term" value="P:GMP metabolic process"/>
    <property type="evidence" value="ECO:0007669"/>
    <property type="project" value="UniProtKB-ARBA"/>
</dbReference>
<evidence type="ECO:0000256" key="5">
    <source>
        <dbReference type="SAM" id="MobiDB-lite"/>
    </source>
</evidence>
<dbReference type="GO" id="GO:0008253">
    <property type="term" value="F:5'-nucleotidase activity"/>
    <property type="evidence" value="ECO:0007669"/>
    <property type="project" value="TreeGrafter"/>
</dbReference>
<evidence type="ECO:0000256" key="1">
    <source>
        <dbReference type="ARBA" id="ARBA00009589"/>
    </source>
</evidence>
<dbReference type="InterPro" id="IPR023214">
    <property type="entry name" value="HAD_sf"/>
</dbReference>
<dbReference type="PANTHER" id="PTHR12103">
    <property type="entry name" value="5'-NUCLEOTIDASE DOMAIN-CONTAINING"/>
    <property type="match status" value="1"/>
</dbReference>
<feature type="compositionally biased region" description="Gly residues" evidence="5">
    <location>
        <begin position="100"/>
        <end position="109"/>
    </location>
</feature>
<evidence type="ECO:0000313" key="6">
    <source>
        <dbReference type="EMBL" id="CAD7226784.1"/>
    </source>
</evidence>
<keyword evidence="4" id="KW-0460">Magnesium</keyword>
<dbReference type="FunFam" id="3.40.50.1000:FF:000021">
    <property type="entry name" value="NT5C2 isoform 1"/>
    <property type="match status" value="1"/>
</dbReference>
<feature type="compositionally biased region" description="Low complexity" evidence="5">
    <location>
        <begin position="110"/>
        <end position="119"/>
    </location>
</feature>
<dbReference type="Gene3D" id="3.40.50.1000">
    <property type="entry name" value="HAD superfamily/HAD-like"/>
    <property type="match status" value="2"/>
</dbReference>
<name>A0A7R8W8A1_9CRUS</name>
<proteinExistence type="inferred from homology"/>
<dbReference type="PANTHER" id="PTHR12103:SF15">
    <property type="entry name" value="CYTOSOLIC PURINE 5'-NUCLEOTIDASE"/>
    <property type="match status" value="1"/>
</dbReference>
<dbReference type="InterPro" id="IPR008380">
    <property type="entry name" value="HAD-SF_hydro_IG_5-nucl"/>
</dbReference>
<dbReference type="GO" id="GO:0046872">
    <property type="term" value="F:metal ion binding"/>
    <property type="evidence" value="ECO:0007669"/>
    <property type="project" value="UniProtKB-KW"/>
</dbReference>
<dbReference type="SUPFAM" id="SSF56784">
    <property type="entry name" value="HAD-like"/>
    <property type="match status" value="1"/>
</dbReference>
<gene>
    <name evidence="6" type="ORF">CTOB1V02_LOCUS4699</name>
</gene>
<dbReference type="EMBL" id="OB660932">
    <property type="protein sequence ID" value="CAD7226784.1"/>
    <property type="molecule type" value="Genomic_DNA"/>
</dbReference>
<feature type="compositionally biased region" description="Basic and acidic residues" evidence="5">
    <location>
        <begin position="652"/>
        <end position="662"/>
    </location>
</feature>
<sequence length="704" mass="79841">MDSPLPQSLSANQSPSAESVGLFKQKKWYRDWHKRGGAEVWMNGVHAMAPDPLLSVTSSPFPLIPPPPSRSVAEPFDKQCCGTMPSHAVQDAEAVVGAATGGEDVGGSNRGSVPSSPSSLQTTEAWENRRLSYQNPADHHVDPHSMPLVQDAFVGYKRAPSHRVFVNRDLDLKKIKFIGFDMDYTLAVYKSPQYEAMAFNMLKNKLVAIGYPKEVSSLEYDSARTIRGLWFDTMYGNMLKVDQFGNIAACSHGHRFLKKSNSSLNFSLKIRQEVEQLYPNKFVELEGDRIYVLNTLFALPEAFMLSSLIQVFEDSKETTERPSTGVIWNNCDIKFKTIFQDVRKAMDWLHGSELGAEAPLKKKTVENMHELVLKDERLPRFLRNMQSHGIKTFLLTNSDYDYSNSIMSHIIDEREHNAHWRSFFDYVVVNAYKPTFFREGTLQREVDPTTSGFKLGTYRGTMLPGRVYSGGSCDIFTNKIGARGKDVLYVGDHIYGDILKSKKTQGWRTFLIVPELLQELMVRTQEKTRAIFDELQEHDVMLGELFKHLDADSTEIPDASVIQKRIQKLSRDLDLQYGIWGSVFRSGQTMTFFASQIMRYADLYGPTYLNLLYYPHTYLYKARQMLLAHESTVTGVDQSTAFDSGISSEEGEMSRRKLERHQSLIPQVTEHQLPPSLQDDDEDSGDDHPNVEKKCSSMNNATTA</sequence>
<accession>A0A7R8W8A1</accession>
<organism evidence="6">
    <name type="scientific">Cyprideis torosa</name>
    <dbReference type="NCBI Taxonomy" id="163714"/>
    <lineage>
        <taxon>Eukaryota</taxon>
        <taxon>Metazoa</taxon>
        <taxon>Ecdysozoa</taxon>
        <taxon>Arthropoda</taxon>
        <taxon>Crustacea</taxon>
        <taxon>Oligostraca</taxon>
        <taxon>Ostracoda</taxon>
        <taxon>Podocopa</taxon>
        <taxon>Podocopida</taxon>
        <taxon>Cytherocopina</taxon>
        <taxon>Cytheroidea</taxon>
        <taxon>Cytherideidae</taxon>
        <taxon>Cyprideis</taxon>
    </lineage>
</organism>
<dbReference type="InterPro" id="IPR036412">
    <property type="entry name" value="HAD-like_sf"/>
</dbReference>
<dbReference type="OrthoDB" id="10252832at2759"/>